<evidence type="ECO:0000256" key="1">
    <source>
        <dbReference type="ARBA" id="ARBA00004651"/>
    </source>
</evidence>
<comment type="caution">
    <text evidence="16">The sequence shown here is derived from an EMBL/GenBank/DDBJ whole genome shotgun (WGS) entry which is preliminary data.</text>
</comment>
<keyword evidence="16" id="KW-0378">Hydrolase</keyword>
<dbReference type="PROSITE" id="PS50893">
    <property type="entry name" value="ABC_TRANSPORTER_2"/>
    <property type="match status" value="2"/>
</dbReference>
<keyword evidence="9 13" id="KW-0472">Membrane</keyword>
<evidence type="ECO:0000313" key="17">
    <source>
        <dbReference type="Proteomes" id="UP001285441"/>
    </source>
</evidence>
<reference evidence="16" key="1">
    <citation type="journal article" date="2023" name="Mol. Phylogenet. Evol.">
        <title>Genome-scale phylogeny and comparative genomics of the fungal order Sordariales.</title>
        <authorList>
            <person name="Hensen N."/>
            <person name="Bonometti L."/>
            <person name="Westerberg I."/>
            <person name="Brannstrom I.O."/>
            <person name="Guillou S."/>
            <person name="Cros-Aarteil S."/>
            <person name="Calhoun S."/>
            <person name="Haridas S."/>
            <person name="Kuo A."/>
            <person name="Mondo S."/>
            <person name="Pangilinan J."/>
            <person name="Riley R."/>
            <person name="LaButti K."/>
            <person name="Andreopoulos B."/>
            <person name="Lipzen A."/>
            <person name="Chen C."/>
            <person name="Yan M."/>
            <person name="Daum C."/>
            <person name="Ng V."/>
            <person name="Clum A."/>
            <person name="Steindorff A."/>
            <person name="Ohm R.A."/>
            <person name="Martin F."/>
            <person name="Silar P."/>
            <person name="Natvig D.O."/>
            <person name="Lalanne C."/>
            <person name="Gautier V."/>
            <person name="Ament-Velasquez S.L."/>
            <person name="Kruys A."/>
            <person name="Hutchinson M.I."/>
            <person name="Powell A.J."/>
            <person name="Barry K."/>
            <person name="Miller A.N."/>
            <person name="Grigoriev I.V."/>
            <person name="Debuchy R."/>
            <person name="Gladieux P."/>
            <person name="Hiltunen Thoren M."/>
            <person name="Johannesson H."/>
        </authorList>
    </citation>
    <scope>NUCLEOTIDE SEQUENCE</scope>
    <source>
        <strain evidence="16">CBS 232.78</strain>
    </source>
</reference>
<feature type="domain" description="ABC transmembrane type-1" evidence="15">
    <location>
        <begin position="285"/>
        <end position="561"/>
    </location>
</feature>
<dbReference type="InterPro" id="IPR056227">
    <property type="entry name" value="TMD0_ABC"/>
</dbReference>
<feature type="transmembrane region" description="Helical" evidence="13">
    <location>
        <begin position="34"/>
        <end position="54"/>
    </location>
</feature>
<proteinExistence type="inferred from homology"/>
<evidence type="ECO:0000313" key="16">
    <source>
        <dbReference type="EMBL" id="KAK3381086.1"/>
    </source>
</evidence>
<feature type="transmembrane region" description="Helical" evidence="13">
    <location>
        <begin position="136"/>
        <end position="157"/>
    </location>
</feature>
<evidence type="ECO:0000256" key="6">
    <source>
        <dbReference type="ARBA" id="ARBA00022741"/>
    </source>
</evidence>
<evidence type="ECO:0000256" key="5">
    <source>
        <dbReference type="ARBA" id="ARBA00022692"/>
    </source>
</evidence>
<organism evidence="16 17">
    <name type="scientific">Podospora didyma</name>
    <dbReference type="NCBI Taxonomy" id="330526"/>
    <lineage>
        <taxon>Eukaryota</taxon>
        <taxon>Fungi</taxon>
        <taxon>Dikarya</taxon>
        <taxon>Ascomycota</taxon>
        <taxon>Pezizomycotina</taxon>
        <taxon>Sordariomycetes</taxon>
        <taxon>Sordariomycetidae</taxon>
        <taxon>Sordariales</taxon>
        <taxon>Podosporaceae</taxon>
        <taxon>Podospora</taxon>
    </lineage>
</organism>
<sequence length="1475" mass="161695">MNSSTIASCDDGAFGPIIHGCREDFDFTFAFEQYFFSIAPSAVLLLAAPLRIAFLRKSPAKVEGQGLRTAKATAIAIFACLQLALLALWGTQLDDHVPGTRKTALAASALSLAASLALLPLSYIEHVKSLRPSLLLTAYLAVSLLLDVATVRSLWILPAPASIATIRPVFTTSFAFKAVLLVLEAAAKRKFFLEQYRERSPEESSGLFGQGLLLWLNGIIFFGARHLLTPRQLYPIAADMASERLNDDFWSKWSKGERHKAPQSLKKTLFRQLWWPILLPALPRLALLGFTLCQPLMIRRLLGYLADPVEILDAKIGYGLVGASVVIYIGMAVCAAVYWHRQYRFMAMIRGTLTTAVFRKASEMQVTAANNAKTVTLMSADCERITRGLMDLHELWANVIQVAVATYLIQTQLGVACVAPIAVTLLTTGLTTVAASQTPRFQVRWIEKIESRIAVTSSVLGSMKAIKITNLASKVSALLNKLRQDELDAAGNFRLVSVITATIATVPQLISPVVTFAVFVAVAKNNATSLDATRMFTSLSLLLLVGEPLFHFFGGLIDFMTALGCLKRVEDFLLTPPRVEKRDFTGNPGVSTNNETGDLSSRRAEKAAVPSETDPRTPSACISVEGGNFGWTENRDPILRNLKFSVKPGEIVFVLGPVASGKSTLLKALLGETSFFQGKIALAHPEVSFCDQSPWIMNDSIRANITYGSSFDPDLYATVIGCCDLVTDLTSLPKGDMTMVGSKGVSLSSGQRQRVALARAVYSRKKIALLDDVFSQIDASTQLNIARRLLGPDGVYRRWGTTVVLTSSSPRFLSYSDRVIALSDKGEITQQGKFEELKVSKGYIQEICQAQPEKGNSDISPTENIKEEQEEVARELNAEEAEVEEEKPRGLPETDTSVYRYYFASINWKNAGTFLVLQVSLAFLSSFSYVWLKWWTDDSSVFPNTKASYYIGIYAALQGGALAASALVTWWSLNVLAVSTGFKLHADLTQTVMSSTLKLFGATDTGSILNRFTQDIQLADMQLPIALQVVVTNLLTVFAQAGLIASASGWIALSYPFLLAVFYLIPTYYVRTARQLRTLDLEEKAPLYAQFLETLEGIAHVRAFAWVHDCLRRNCELVDKSQKPYYLMYLVQKWLGLVLDLCIAGLATLVVGLAVGPLRNTISAGFTGVSLTQIVSFTSYLKLLVLFWAQMQMAMSAVQRIRDFSCETEKEEDGQAMIEVPAYWPAQGRVQVEGLMASYSNDAEAPILDNISLDISPGEKVCICGRTGSGKSSLVLTLLRLLDPTTGTIKIDSIDLSSVPRDTVRSHIAGVAEEPFFLPGSVRDNMDPYGQETDAAIIQTLSDVGLWSSVFADTEKGLDGALDKEMLSHGQRQLFNIGRAMLRGTKVLVLDEVTSSLDTQSEQIVHRLIETRLKHHTVISVIHKLDFAVGFDKVAVMDKGRIIEFDTPQALMAQASRFLELYEGSGQGSISASDA</sequence>
<keyword evidence="8 13" id="KW-1133">Transmembrane helix</keyword>
<comment type="similarity">
    <text evidence="2">Belongs to the ABC transporter superfamily. ABCC family. Conjugate transporter (TC 3.A.1.208) subfamily.</text>
</comment>
<feature type="transmembrane region" description="Helical" evidence="13">
    <location>
        <begin position="74"/>
        <end position="92"/>
    </location>
</feature>
<keyword evidence="6" id="KW-0547">Nucleotide-binding</keyword>
<gene>
    <name evidence="16" type="ORF">B0H63DRAFT_545403</name>
</gene>
<dbReference type="PROSITE" id="PS00211">
    <property type="entry name" value="ABC_TRANSPORTER_1"/>
    <property type="match status" value="2"/>
</dbReference>
<keyword evidence="7" id="KW-0067">ATP-binding</keyword>
<accession>A0AAE0NGP0</accession>
<dbReference type="InterPro" id="IPR003439">
    <property type="entry name" value="ABC_transporter-like_ATP-bd"/>
</dbReference>
<dbReference type="EMBL" id="JAULSW010000005">
    <property type="protein sequence ID" value="KAK3381086.1"/>
    <property type="molecule type" value="Genomic_DNA"/>
</dbReference>
<feature type="transmembrane region" description="Helical" evidence="13">
    <location>
        <begin position="1134"/>
        <end position="1156"/>
    </location>
</feature>
<feature type="transmembrane region" description="Helical" evidence="13">
    <location>
        <begin position="169"/>
        <end position="187"/>
    </location>
</feature>
<dbReference type="Gene3D" id="1.20.1560.10">
    <property type="entry name" value="ABC transporter type 1, transmembrane domain"/>
    <property type="match status" value="2"/>
</dbReference>
<dbReference type="SUPFAM" id="SSF52540">
    <property type="entry name" value="P-loop containing nucleoside triphosphate hydrolases"/>
    <property type="match status" value="2"/>
</dbReference>
<evidence type="ECO:0000256" key="9">
    <source>
        <dbReference type="ARBA" id="ARBA00023136"/>
    </source>
</evidence>
<dbReference type="InterPro" id="IPR050173">
    <property type="entry name" value="ABC_transporter_C-like"/>
</dbReference>
<dbReference type="GO" id="GO:0005524">
    <property type="term" value="F:ATP binding"/>
    <property type="evidence" value="ECO:0007669"/>
    <property type="project" value="UniProtKB-KW"/>
</dbReference>
<feature type="transmembrane region" description="Helical" evidence="13">
    <location>
        <begin position="951"/>
        <end position="973"/>
    </location>
</feature>
<evidence type="ECO:0000256" key="10">
    <source>
        <dbReference type="ARBA" id="ARBA00023180"/>
    </source>
</evidence>
<dbReference type="SUPFAM" id="SSF90123">
    <property type="entry name" value="ABC transporter transmembrane region"/>
    <property type="match status" value="2"/>
</dbReference>
<evidence type="ECO:0000259" key="14">
    <source>
        <dbReference type="PROSITE" id="PS50893"/>
    </source>
</evidence>
<feature type="domain" description="ABC transporter" evidence="14">
    <location>
        <begin position="624"/>
        <end position="850"/>
    </location>
</feature>
<keyword evidence="10" id="KW-0325">Glycoprotein</keyword>
<evidence type="ECO:0000256" key="7">
    <source>
        <dbReference type="ARBA" id="ARBA00022840"/>
    </source>
</evidence>
<feature type="compositionally biased region" description="Polar residues" evidence="12">
    <location>
        <begin position="588"/>
        <end position="599"/>
    </location>
</feature>
<dbReference type="PANTHER" id="PTHR24223:SF399">
    <property type="entry name" value="ABC TRANSPORTER ATNG"/>
    <property type="match status" value="1"/>
</dbReference>
<dbReference type="InterPro" id="IPR017871">
    <property type="entry name" value="ABC_transporter-like_CS"/>
</dbReference>
<feature type="transmembrane region" description="Helical" evidence="13">
    <location>
        <begin position="1050"/>
        <end position="1070"/>
    </location>
</feature>
<dbReference type="FunFam" id="1.20.1560.10:FF:000055">
    <property type="entry name" value="ABC multidrug transporter (Eurofung)"/>
    <property type="match status" value="1"/>
</dbReference>
<feature type="region of interest" description="Disordered" evidence="12">
    <location>
        <begin position="583"/>
        <end position="618"/>
    </location>
</feature>
<dbReference type="CDD" id="cd18580">
    <property type="entry name" value="ABC_6TM_ABCC_D2"/>
    <property type="match status" value="1"/>
</dbReference>
<dbReference type="Pfam" id="PF00005">
    <property type="entry name" value="ABC_tran"/>
    <property type="match status" value="2"/>
</dbReference>
<dbReference type="InterPro" id="IPR044726">
    <property type="entry name" value="ABCC_6TM_D2"/>
</dbReference>
<keyword evidence="5 13" id="KW-0812">Transmembrane</keyword>
<dbReference type="Pfam" id="PF24357">
    <property type="entry name" value="TMD0_ABC"/>
    <property type="match status" value="1"/>
</dbReference>
<keyword evidence="4" id="KW-1003">Cell membrane</keyword>
<dbReference type="FunFam" id="3.40.50.300:FF:002145">
    <property type="entry name" value="ABC transporter (MsbA subfamily)"/>
    <property type="match status" value="1"/>
</dbReference>
<dbReference type="SMART" id="SM00382">
    <property type="entry name" value="AAA"/>
    <property type="match status" value="2"/>
</dbReference>
<dbReference type="Proteomes" id="UP001285441">
    <property type="component" value="Unassembled WGS sequence"/>
</dbReference>
<feature type="transmembrane region" description="Helical" evidence="13">
    <location>
        <begin position="273"/>
        <end position="298"/>
    </location>
</feature>
<dbReference type="GO" id="GO:0016887">
    <property type="term" value="F:ATP hydrolysis activity"/>
    <property type="evidence" value="ECO:0007669"/>
    <property type="project" value="InterPro"/>
</dbReference>
<protein>
    <submittedName>
        <fullName evidence="16">P-loop containing nucleoside triphosphate hydrolase protein</fullName>
    </submittedName>
</protein>
<evidence type="ECO:0000256" key="4">
    <source>
        <dbReference type="ARBA" id="ARBA00022475"/>
    </source>
</evidence>
<feature type="transmembrane region" description="Helical" evidence="13">
    <location>
        <begin position="493"/>
        <end position="523"/>
    </location>
</feature>
<evidence type="ECO:0000256" key="13">
    <source>
        <dbReference type="SAM" id="Phobius"/>
    </source>
</evidence>
<evidence type="ECO:0000256" key="12">
    <source>
        <dbReference type="SAM" id="MobiDB-lite"/>
    </source>
</evidence>
<evidence type="ECO:0000256" key="11">
    <source>
        <dbReference type="ARBA" id="ARBA00059074"/>
    </source>
</evidence>
<comment type="function">
    <text evidence="11">ABC-type transporter; part of the gene cluster that mediates the biosynthesis of the phomopsins, a group of hexapeptide mycotoxins which infects lupins and causes lupinosis disease in livestock.</text>
</comment>
<evidence type="ECO:0000256" key="2">
    <source>
        <dbReference type="ARBA" id="ARBA00009726"/>
    </source>
</evidence>
<keyword evidence="3" id="KW-0813">Transport</keyword>
<evidence type="ECO:0000256" key="8">
    <source>
        <dbReference type="ARBA" id="ARBA00022989"/>
    </source>
</evidence>
<dbReference type="GO" id="GO:0140359">
    <property type="term" value="F:ABC-type transporter activity"/>
    <property type="evidence" value="ECO:0007669"/>
    <property type="project" value="InterPro"/>
</dbReference>
<dbReference type="InterPro" id="IPR027417">
    <property type="entry name" value="P-loop_NTPase"/>
</dbReference>
<dbReference type="Pfam" id="PF00664">
    <property type="entry name" value="ABC_membrane"/>
    <property type="match status" value="2"/>
</dbReference>
<reference evidence="16" key="2">
    <citation type="submission" date="2023-06" db="EMBL/GenBank/DDBJ databases">
        <authorList>
            <consortium name="Lawrence Berkeley National Laboratory"/>
            <person name="Haridas S."/>
            <person name="Hensen N."/>
            <person name="Bonometti L."/>
            <person name="Westerberg I."/>
            <person name="Brannstrom I.O."/>
            <person name="Guillou S."/>
            <person name="Cros-Aarteil S."/>
            <person name="Calhoun S."/>
            <person name="Kuo A."/>
            <person name="Mondo S."/>
            <person name="Pangilinan J."/>
            <person name="Riley R."/>
            <person name="LaButti K."/>
            <person name="Andreopoulos B."/>
            <person name="Lipzen A."/>
            <person name="Chen C."/>
            <person name="Yanf M."/>
            <person name="Daum C."/>
            <person name="Ng V."/>
            <person name="Clum A."/>
            <person name="Steindorff A."/>
            <person name="Ohm R."/>
            <person name="Martin F."/>
            <person name="Silar P."/>
            <person name="Natvig D."/>
            <person name="Lalanne C."/>
            <person name="Gautier V."/>
            <person name="Ament-velasquez S.L."/>
            <person name="Kruys A."/>
            <person name="Hutchinson M.I."/>
            <person name="Powell A.J."/>
            <person name="Barry K."/>
            <person name="Miller A.N."/>
            <person name="Grigoriev I.V."/>
            <person name="Debuchy R."/>
            <person name="Gladieux P."/>
            <person name="Thoren M.H."/>
            <person name="Johannesson H."/>
        </authorList>
    </citation>
    <scope>NUCLEOTIDE SEQUENCE</scope>
    <source>
        <strain evidence="16">CBS 232.78</strain>
    </source>
</reference>
<dbReference type="InterPro" id="IPR003593">
    <property type="entry name" value="AAA+_ATPase"/>
</dbReference>
<evidence type="ECO:0000256" key="3">
    <source>
        <dbReference type="ARBA" id="ARBA00022448"/>
    </source>
</evidence>
<evidence type="ECO:0000259" key="15">
    <source>
        <dbReference type="PROSITE" id="PS50929"/>
    </source>
</evidence>
<dbReference type="PROSITE" id="PS50929">
    <property type="entry name" value="ABC_TM1F"/>
    <property type="match status" value="2"/>
</dbReference>
<feature type="transmembrane region" description="Helical" evidence="13">
    <location>
        <begin position="1162"/>
        <end position="1189"/>
    </location>
</feature>
<feature type="domain" description="ABC transmembrane type-1" evidence="15">
    <location>
        <begin position="915"/>
        <end position="1193"/>
    </location>
</feature>
<feature type="domain" description="ABC transporter" evidence="14">
    <location>
        <begin position="1230"/>
        <end position="1464"/>
    </location>
</feature>
<feature type="transmembrane region" description="Helical" evidence="13">
    <location>
        <begin position="104"/>
        <end position="124"/>
    </location>
</feature>
<dbReference type="GO" id="GO:0005886">
    <property type="term" value="C:plasma membrane"/>
    <property type="evidence" value="ECO:0007669"/>
    <property type="project" value="UniProtKB-SubCell"/>
</dbReference>
<feature type="transmembrane region" description="Helical" evidence="13">
    <location>
        <begin position="911"/>
        <end position="931"/>
    </location>
</feature>
<dbReference type="Gene3D" id="3.40.50.300">
    <property type="entry name" value="P-loop containing nucleotide triphosphate hydrolases"/>
    <property type="match status" value="2"/>
</dbReference>
<dbReference type="FunFam" id="1.20.1560.10:FF:000066">
    <property type="entry name" value="ABC multidrug transporter (Eurofung)"/>
    <property type="match status" value="1"/>
</dbReference>
<feature type="transmembrane region" description="Helical" evidence="13">
    <location>
        <begin position="535"/>
        <end position="557"/>
    </location>
</feature>
<name>A0AAE0NGP0_9PEZI</name>
<comment type="subcellular location">
    <subcellularLocation>
        <location evidence="1">Cell membrane</location>
        <topology evidence="1">Multi-pass membrane protein</topology>
    </subcellularLocation>
</comment>
<keyword evidence="17" id="KW-1185">Reference proteome</keyword>
<dbReference type="InterPro" id="IPR036640">
    <property type="entry name" value="ABC1_TM_sf"/>
</dbReference>
<dbReference type="CDD" id="cd03250">
    <property type="entry name" value="ABCC_MRP_domain1"/>
    <property type="match status" value="1"/>
</dbReference>
<dbReference type="InterPro" id="IPR011527">
    <property type="entry name" value="ABC1_TM_dom"/>
</dbReference>
<dbReference type="PANTHER" id="PTHR24223">
    <property type="entry name" value="ATP-BINDING CASSETTE SUB-FAMILY C"/>
    <property type="match status" value="1"/>
</dbReference>
<feature type="transmembrane region" description="Helical" evidence="13">
    <location>
        <begin position="318"/>
        <end position="339"/>
    </location>
</feature>